<dbReference type="Proteomes" id="UP000838672">
    <property type="component" value="Unassembled WGS sequence"/>
</dbReference>
<evidence type="ECO:0000313" key="1">
    <source>
        <dbReference type="EMBL" id="CAH0533829.1"/>
    </source>
</evidence>
<dbReference type="InterPro" id="IPR011047">
    <property type="entry name" value="Quinoprotein_ADH-like_sf"/>
</dbReference>
<accession>A0ABM8ZU37</accession>
<sequence>MAYHSNNWRQIPQYVATYNRFLEQGYRDGWEGLDEPDDPPSCDLEFPAFLDAIIYANQVGDLTGFRDAWPLAYAPLCARLNELGQSIPMLAVFDDGKILARLGTTYQSGHAVLIDGDKVQAVADIGCFGQSANGQWLAIAGEHGVVITRGWQGEMYCVCPYPSALQMGVALDEPWQPEKLVPFDDGRAVLFVSAQGCFILEPQQSIRLLPTNQACEDHFQWLAEDCPEVPQSLPHLDMVHGAVSSDGQWIAVGSQCSAHLVFDRQGNQVAEIGPHSEYPHFALFSAKDEQLLLNACHFYNGASISVPCPKIPGLYTDFYQEHADITVVEQAARVYAGVARKDEYIIGDAYGWLRCVDFQGQLRWIHHIGSTIDAMVLSADGQTLICSSYAGFISILELDSDARAPYELGFGPVHESRRWLFWKNMQPLMW</sequence>
<dbReference type="EMBL" id="CAKLDI010000001">
    <property type="protein sequence ID" value="CAH0533829.1"/>
    <property type="molecule type" value="Genomic_DNA"/>
</dbReference>
<dbReference type="SUPFAM" id="SSF50998">
    <property type="entry name" value="Quinoprotein alcohol dehydrogenase-like"/>
    <property type="match status" value="1"/>
</dbReference>
<evidence type="ECO:0000313" key="2">
    <source>
        <dbReference type="Proteomes" id="UP000838672"/>
    </source>
</evidence>
<name>A0ABM8ZU37_9VIBR</name>
<proteinExistence type="predicted"/>
<comment type="caution">
    <text evidence="1">The sequence shown here is derived from an EMBL/GenBank/DDBJ whole genome shotgun (WGS) entry which is preliminary data.</text>
</comment>
<dbReference type="RefSeq" id="WP_237466247.1">
    <property type="nucleotide sequence ID" value="NZ_CAKLDI010000001.1"/>
</dbReference>
<evidence type="ECO:0008006" key="3">
    <source>
        <dbReference type="Google" id="ProtNLM"/>
    </source>
</evidence>
<gene>
    <name evidence="1" type="ORF">VST7929_01704</name>
</gene>
<reference evidence="1" key="1">
    <citation type="submission" date="2021-11" db="EMBL/GenBank/DDBJ databases">
        <authorList>
            <person name="Rodrigo-Torres L."/>
            <person name="Arahal R. D."/>
            <person name="Lucena T."/>
        </authorList>
    </citation>
    <scope>NUCLEOTIDE SEQUENCE</scope>
    <source>
        <strain evidence="1">CECT 7929</strain>
    </source>
</reference>
<organism evidence="1 2">
    <name type="scientific">Vibrio stylophorae</name>
    <dbReference type="NCBI Taxonomy" id="659351"/>
    <lineage>
        <taxon>Bacteria</taxon>
        <taxon>Pseudomonadati</taxon>
        <taxon>Pseudomonadota</taxon>
        <taxon>Gammaproteobacteria</taxon>
        <taxon>Vibrionales</taxon>
        <taxon>Vibrionaceae</taxon>
        <taxon>Vibrio</taxon>
    </lineage>
</organism>
<keyword evidence="2" id="KW-1185">Reference proteome</keyword>
<protein>
    <recommendedName>
        <fullName evidence="3">WD40 repeat domain-containing protein</fullName>
    </recommendedName>
</protein>